<protein>
    <submittedName>
        <fullName evidence="1 2">Uncharacterized protein</fullName>
    </submittedName>
</protein>
<dbReference type="KEGG" id="hro:HELRODRAFT_166970"/>
<dbReference type="EnsemblMetazoa" id="HelroT166970">
    <property type="protein sequence ID" value="HelroP166970"/>
    <property type="gene ID" value="HelroG166970"/>
</dbReference>
<organism evidence="2 3">
    <name type="scientific">Helobdella robusta</name>
    <name type="common">Californian leech</name>
    <dbReference type="NCBI Taxonomy" id="6412"/>
    <lineage>
        <taxon>Eukaryota</taxon>
        <taxon>Metazoa</taxon>
        <taxon>Spiralia</taxon>
        <taxon>Lophotrochozoa</taxon>
        <taxon>Annelida</taxon>
        <taxon>Clitellata</taxon>
        <taxon>Hirudinea</taxon>
        <taxon>Rhynchobdellida</taxon>
        <taxon>Glossiphoniidae</taxon>
        <taxon>Helobdella</taxon>
    </lineage>
</organism>
<dbReference type="AlphaFoldDB" id="T1EYU0"/>
<reference evidence="1 3" key="2">
    <citation type="journal article" date="2013" name="Nature">
        <title>Insights into bilaterian evolution from three spiralian genomes.</title>
        <authorList>
            <person name="Simakov O."/>
            <person name="Marletaz F."/>
            <person name="Cho S.J."/>
            <person name="Edsinger-Gonzales E."/>
            <person name="Havlak P."/>
            <person name="Hellsten U."/>
            <person name="Kuo D.H."/>
            <person name="Larsson T."/>
            <person name="Lv J."/>
            <person name="Arendt D."/>
            <person name="Savage R."/>
            <person name="Osoegawa K."/>
            <person name="de Jong P."/>
            <person name="Grimwood J."/>
            <person name="Chapman J.A."/>
            <person name="Shapiro H."/>
            <person name="Aerts A."/>
            <person name="Otillar R.P."/>
            <person name="Terry A.Y."/>
            <person name="Boore J.L."/>
            <person name="Grigoriev I.V."/>
            <person name="Lindberg D.R."/>
            <person name="Seaver E.C."/>
            <person name="Weisblat D.A."/>
            <person name="Putnam N.H."/>
            <person name="Rokhsar D.S."/>
        </authorList>
    </citation>
    <scope>NUCLEOTIDE SEQUENCE</scope>
</reference>
<dbReference type="GeneID" id="20201740"/>
<dbReference type="InParanoid" id="T1EYU0"/>
<dbReference type="HOGENOM" id="CLU_1108107_0_0_1"/>
<reference evidence="3" key="1">
    <citation type="submission" date="2012-12" db="EMBL/GenBank/DDBJ databases">
        <authorList>
            <person name="Hellsten U."/>
            <person name="Grimwood J."/>
            <person name="Chapman J.A."/>
            <person name="Shapiro H."/>
            <person name="Aerts A."/>
            <person name="Otillar R.P."/>
            <person name="Terry A.Y."/>
            <person name="Boore J.L."/>
            <person name="Simakov O."/>
            <person name="Marletaz F."/>
            <person name="Cho S.-J."/>
            <person name="Edsinger-Gonzales E."/>
            <person name="Havlak P."/>
            <person name="Kuo D.-H."/>
            <person name="Larsson T."/>
            <person name="Lv J."/>
            <person name="Arendt D."/>
            <person name="Savage R."/>
            <person name="Osoegawa K."/>
            <person name="de Jong P."/>
            <person name="Lindberg D.R."/>
            <person name="Seaver E.C."/>
            <person name="Weisblat D.A."/>
            <person name="Putnam N.H."/>
            <person name="Grigoriev I.V."/>
            <person name="Rokhsar D.S."/>
        </authorList>
    </citation>
    <scope>NUCLEOTIDE SEQUENCE</scope>
</reference>
<sequence>MNLKFLNEDDKVTQLELMNKEKSLEIETLRLNLGSSKKDSEALRHDFGSFKNEATKPTIGGQQWVELTAVNKSTGLPATSQSVFSNNDGPSNASVLFPKIVANAISPNQPCFDYSSAIDSHDDAIDNFILPRNKKVKRSVGSPKSTHVNKSTGNVDLCDKQFIESHLRDKNVIFFACYPVLKRKNLDDPPVDETTKSTVFKIVVPVDESSKLLNPDIWPRYTFFRQWDFSRSKKSLDVLSNNKPSDHGSSK</sequence>
<name>T1EYU0_HELRO</name>
<accession>T1EYU0</accession>
<dbReference type="Proteomes" id="UP000015101">
    <property type="component" value="Unassembled WGS sequence"/>
</dbReference>
<evidence type="ECO:0000313" key="2">
    <source>
        <dbReference type="EnsemblMetazoa" id="HelroP166970"/>
    </source>
</evidence>
<keyword evidence="3" id="KW-1185">Reference proteome</keyword>
<gene>
    <name evidence="2" type="primary">20201740</name>
    <name evidence="1" type="ORF">HELRODRAFT_166970</name>
</gene>
<evidence type="ECO:0000313" key="3">
    <source>
        <dbReference type="Proteomes" id="UP000015101"/>
    </source>
</evidence>
<evidence type="ECO:0000313" key="1">
    <source>
        <dbReference type="EMBL" id="ESO11884.1"/>
    </source>
</evidence>
<reference evidence="2" key="3">
    <citation type="submission" date="2015-06" db="UniProtKB">
        <authorList>
            <consortium name="EnsemblMetazoa"/>
        </authorList>
    </citation>
    <scope>IDENTIFICATION</scope>
</reference>
<dbReference type="EMBL" id="AMQM01002615">
    <property type="status" value="NOT_ANNOTATED_CDS"/>
    <property type="molecule type" value="Genomic_DNA"/>
</dbReference>
<dbReference type="CTD" id="20201740"/>
<dbReference type="RefSeq" id="XP_009010372.1">
    <property type="nucleotide sequence ID" value="XM_009012124.1"/>
</dbReference>
<proteinExistence type="predicted"/>
<dbReference type="EMBL" id="KB095812">
    <property type="protein sequence ID" value="ESO11884.1"/>
    <property type="molecule type" value="Genomic_DNA"/>
</dbReference>